<dbReference type="SMART" id="SM00422">
    <property type="entry name" value="HTH_MERR"/>
    <property type="match status" value="1"/>
</dbReference>
<dbReference type="Gene3D" id="1.10.1660.10">
    <property type="match status" value="1"/>
</dbReference>
<dbReference type="CDD" id="cd04780">
    <property type="entry name" value="HTH_MerR-like_sg5"/>
    <property type="match status" value="1"/>
</dbReference>
<keyword evidence="2" id="KW-0805">Transcription regulation</keyword>
<evidence type="ECO:0000256" key="3">
    <source>
        <dbReference type="ARBA" id="ARBA00023125"/>
    </source>
</evidence>
<evidence type="ECO:0000256" key="2">
    <source>
        <dbReference type="ARBA" id="ARBA00023015"/>
    </source>
</evidence>
<accession>A0A845QDA6</accession>
<dbReference type="PROSITE" id="PS50937">
    <property type="entry name" value="HTH_MERR_2"/>
    <property type="match status" value="1"/>
</dbReference>
<sequence length="239" mass="26663">MKMRDLEAATGVNRETIRVYFRHGLLPEPKRSKPNVADYDQAHVDGIRLIRRLHKEEGMTLPQIKRVLSGDVSDPSLSIGAFPHLEQLVAARLDRYDALVPLASVIERNPQAEEDAHALQEIKAVRLKEQDGETMLSRTDAEIVAICGDMRRVGFTTDKGFNPAQLGFYVANANDLGQREVESFLASIGKNVGQQEAADLAFEAINRMMSFFGLLRTKAVMRAFANATRPDTDEKPSRD</sequence>
<dbReference type="SUPFAM" id="SSF46955">
    <property type="entry name" value="Putative DNA-binding domain"/>
    <property type="match status" value="1"/>
</dbReference>
<dbReference type="GO" id="GO:0003677">
    <property type="term" value="F:DNA binding"/>
    <property type="evidence" value="ECO:0007669"/>
    <property type="project" value="UniProtKB-KW"/>
</dbReference>
<gene>
    <name evidence="6" type="ORF">GTQ45_10680</name>
</gene>
<evidence type="ECO:0000256" key="4">
    <source>
        <dbReference type="ARBA" id="ARBA00023163"/>
    </source>
</evidence>
<organism evidence="6 7">
    <name type="scientific">Pyruvatibacter mobilis</name>
    <dbReference type="NCBI Taxonomy" id="1712261"/>
    <lineage>
        <taxon>Bacteria</taxon>
        <taxon>Pseudomonadati</taxon>
        <taxon>Pseudomonadota</taxon>
        <taxon>Alphaproteobacteria</taxon>
        <taxon>Hyphomicrobiales</taxon>
        <taxon>Parvibaculaceae</taxon>
        <taxon>Pyruvatibacter</taxon>
    </lineage>
</organism>
<comment type="caution">
    <text evidence="6">The sequence shown here is derived from an EMBL/GenBank/DDBJ whole genome shotgun (WGS) entry which is preliminary data.</text>
</comment>
<evidence type="ECO:0000256" key="1">
    <source>
        <dbReference type="ARBA" id="ARBA00022491"/>
    </source>
</evidence>
<dbReference type="GO" id="GO:0003700">
    <property type="term" value="F:DNA-binding transcription factor activity"/>
    <property type="evidence" value="ECO:0007669"/>
    <property type="project" value="InterPro"/>
</dbReference>
<reference evidence="6 7" key="1">
    <citation type="journal article" date="2016" name="Int. J. Syst. Evol. Microbiol.">
        <title>Pyruvatibacter mobilis gen. nov., sp. nov., a marine bacterium from the culture broth of Picochlorum sp. 122.</title>
        <authorList>
            <person name="Wang G."/>
            <person name="Tang M."/>
            <person name="Wu H."/>
            <person name="Dai S."/>
            <person name="Li T."/>
            <person name="Chen C."/>
            <person name="He H."/>
            <person name="Fan J."/>
            <person name="Xiang W."/>
            <person name="Li X."/>
        </authorList>
    </citation>
    <scope>NUCLEOTIDE SEQUENCE [LARGE SCALE GENOMIC DNA]</scope>
    <source>
        <strain evidence="6 7">GYP-11</strain>
    </source>
</reference>
<dbReference type="Proteomes" id="UP000470384">
    <property type="component" value="Unassembled WGS sequence"/>
</dbReference>
<evidence type="ECO:0000259" key="5">
    <source>
        <dbReference type="PROSITE" id="PS50937"/>
    </source>
</evidence>
<dbReference type="RefSeq" id="WP_160588258.1">
    <property type="nucleotide sequence ID" value="NZ_BMHN01000001.1"/>
</dbReference>
<evidence type="ECO:0000313" key="6">
    <source>
        <dbReference type="EMBL" id="NBG96196.1"/>
    </source>
</evidence>
<keyword evidence="1" id="KW-0678">Repressor</keyword>
<dbReference type="OrthoDB" id="9802944at2"/>
<proteinExistence type="predicted"/>
<dbReference type="Pfam" id="PF13411">
    <property type="entry name" value="MerR_1"/>
    <property type="match status" value="1"/>
</dbReference>
<protein>
    <submittedName>
        <fullName evidence="6">MerR family transcriptional regulator</fullName>
    </submittedName>
</protein>
<dbReference type="PANTHER" id="PTHR30204:SF69">
    <property type="entry name" value="MERR-FAMILY TRANSCRIPTIONAL REGULATOR"/>
    <property type="match status" value="1"/>
</dbReference>
<keyword evidence="7" id="KW-1185">Reference proteome</keyword>
<dbReference type="AlphaFoldDB" id="A0A845QDA6"/>
<dbReference type="InterPro" id="IPR047057">
    <property type="entry name" value="MerR_fam"/>
</dbReference>
<dbReference type="InterPro" id="IPR000551">
    <property type="entry name" value="MerR-type_HTH_dom"/>
</dbReference>
<name>A0A845QDA6_9HYPH</name>
<keyword evidence="3" id="KW-0238">DNA-binding</keyword>
<feature type="domain" description="HTH merR-type" evidence="5">
    <location>
        <begin position="1"/>
        <end position="70"/>
    </location>
</feature>
<evidence type="ECO:0000313" key="7">
    <source>
        <dbReference type="Proteomes" id="UP000470384"/>
    </source>
</evidence>
<dbReference type="InterPro" id="IPR009061">
    <property type="entry name" value="DNA-bd_dom_put_sf"/>
</dbReference>
<keyword evidence="4" id="KW-0804">Transcription</keyword>
<dbReference type="EMBL" id="WXYQ01000007">
    <property type="protein sequence ID" value="NBG96196.1"/>
    <property type="molecule type" value="Genomic_DNA"/>
</dbReference>
<dbReference type="PANTHER" id="PTHR30204">
    <property type="entry name" value="REDOX-CYCLING DRUG-SENSING TRANSCRIPTIONAL ACTIVATOR SOXR"/>
    <property type="match status" value="1"/>
</dbReference>
<dbReference type="GeneID" id="300655345"/>